<keyword evidence="5" id="KW-1185">Reference proteome</keyword>
<dbReference type="InterPro" id="IPR035979">
    <property type="entry name" value="RBD_domain_sf"/>
</dbReference>
<organism evidence="4 5">
    <name type="scientific">Stylophora pistillata</name>
    <name type="common">Smooth cauliflower coral</name>
    <dbReference type="NCBI Taxonomy" id="50429"/>
    <lineage>
        <taxon>Eukaryota</taxon>
        <taxon>Metazoa</taxon>
        <taxon>Cnidaria</taxon>
        <taxon>Anthozoa</taxon>
        <taxon>Hexacorallia</taxon>
        <taxon>Scleractinia</taxon>
        <taxon>Astrocoeniina</taxon>
        <taxon>Pocilloporidae</taxon>
        <taxon>Stylophora</taxon>
    </lineage>
</organism>
<dbReference type="Gene3D" id="3.30.70.330">
    <property type="match status" value="1"/>
</dbReference>
<name>A0A2B4RAS8_STYPI</name>
<dbReference type="OrthoDB" id="4207594at2759"/>
<protein>
    <submittedName>
        <fullName evidence="4">RNA-binding protein 38</fullName>
    </submittedName>
</protein>
<evidence type="ECO:0000259" key="3">
    <source>
        <dbReference type="PROSITE" id="PS50102"/>
    </source>
</evidence>
<evidence type="ECO:0000313" key="4">
    <source>
        <dbReference type="EMBL" id="PFX14246.1"/>
    </source>
</evidence>
<dbReference type="SMART" id="SM00360">
    <property type="entry name" value="RRM"/>
    <property type="match status" value="1"/>
</dbReference>
<dbReference type="GO" id="GO:0003723">
    <property type="term" value="F:RNA binding"/>
    <property type="evidence" value="ECO:0007669"/>
    <property type="project" value="UniProtKB-UniRule"/>
</dbReference>
<dbReference type="InterPro" id="IPR012677">
    <property type="entry name" value="Nucleotide-bd_a/b_plait_sf"/>
</dbReference>
<dbReference type="PANTHER" id="PTHR11176">
    <property type="entry name" value="BOULE-RELATED"/>
    <property type="match status" value="1"/>
</dbReference>
<dbReference type="Pfam" id="PF00076">
    <property type="entry name" value="RRM_1"/>
    <property type="match status" value="1"/>
</dbReference>
<dbReference type="Proteomes" id="UP000225706">
    <property type="component" value="Unassembled WGS sequence"/>
</dbReference>
<proteinExistence type="predicted"/>
<evidence type="ECO:0000256" key="2">
    <source>
        <dbReference type="PROSITE-ProRule" id="PRU00176"/>
    </source>
</evidence>
<dbReference type="SUPFAM" id="SSF54928">
    <property type="entry name" value="RNA-binding domain, RBD"/>
    <property type="match status" value="1"/>
</dbReference>
<dbReference type="InterPro" id="IPR000504">
    <property type="entry name" value="RRM_dom"/>
</dbReference>
<dbReference type="PROSITE" id="PS50102">
    <property type="entry name" value="RRM"/>
    <property type="match status" value="1"/>
</dbReference>
<sequence>MIRHEDTKFKKLFVGGIPYGTNDEALREFFLKFGAIKEAVVIRDRITQESKGYGFVTFHDKDCAEKACENTNPIIDGRRANVNFAYLGAKPKPFKGNGKNAIASQGFVYKPNTIMGSQPFPSNFTNGFSAGFPGQQFQTVPLISPVPQSPNGQIPSMQPSVQPVQLVEYNGVPTIVLGAVYDTVYYSPPPSYVPSPTLSANSVAPSFTYQTIAPPTPPLSAPSLQGQHFFPTHVELIGQPQI</sequence>
<keyword evidence="1 2" id="KW-0694">RNA-binding</keyword>
<dbReference type="STRING" id="50429.A0A2B4RAS8"/>
<accession>A0A2B4RAS8</accession>
<dbReference type="AlphaFoldDB" id="A0A2B4RAS8"/>
<evidence type="ECO:0000313" key="5">
    <source>
        <dbReference type="Proteomes" id="UP000225706"/>
    </source>
</evidence>
<gene>
    <name evidence="4" type="primary">RBM38</name>
    <name evidence="4" type="ORF">AWC38_SpisGene21611</name>
</gene>
<evidence type="ECO:0000256" key="1">
    <source>
        <dbReference type="ARBA" id="ARBA00022884"/>
    </source>
</evidence>
<feature type="domain" description="RRM" evidence="3">
    <location>
        <begin position="10"/>
        <end position="87"/>
    </location>
</feature>
<dbReference type="EMBL" id="LSMT01000814">
    <property type="protein sequence ID" value="PFX14246.1"/>
    <property type="molecule type" value="Genomic_DNA"/>
</dbReference>
<comment type="caution">
    <text evidence="4">The sequence shown here is derived from an EMBL/GenBank/DDBJ whole genome shotgun (WGS) entry which is preliminary data.</text>
</comment>
<reference evidence="5" key="1">
    <citation type="journal article" date="2017" name="bioRxiv">
        <title>Comparative analysis of the genomes of Stylophora pistillata and Acropora digitifera provides evidence for extensive differences between species of corals.</title>
        <authorList>
            <person name="Voolstra C.R."/>
            <person name="Li Y."/>
            <person name="Liew Y.J."/>
            <person name="Baumgarten S."/>
            <person name="Zoccola D."/>
            <person name="Flot J.-F."/>
            <person name="Tambutte S."/>
            <person name="Allemand D."/>
            <person name="Aranda M."/>
        </authorList>
    </citation>
    <scope>NUCLEOTIDE SEQUENCE [LARGE SCALE GENOMIC DNA]</scope>
</reference>